<sequence length="290" mass="31180">MRQALVFGASGQIGFPLLGRLHGDGWRVIAVSRTPQSDQPGLHWLRGDLGHVDGLPGRVDAIFSCGPLDSFAQWYGASSIEAARVVAFGSTSVEVKRGSADAAERDVAQRLREGEDRVFATAGSRDAAATVLRPTLVYGVGRDATLTRIAHLARRWGRFPLPRGATGLRQPVHVDDLAAAAFACHGVAAAHGRAYALPGGETLSYRDMVARVLACLQPPPTLVELPSPMFSLALLLAEMTGRATGLGEAAVRRMRSDLVFDMAPAQRDFGYSPRLFHPRADMFEPRDDEA</sequence>
<dbReference type="SUPFAM" id="SSF51735">
    <property type="entry name" value="NAD(P)-binding Rossmann-fold domains"/>
    <property type="match status" value="1"/>
</dbReference>
<dbReference type="Gene3D" id="3.40.50.720">
    <property type="entry name" value="NAD(P)-binding Rossmann-like Domain"/>
    <property type="match status" value="2"/>
</dbReference>
<dbReference type="EMBL" id="CP071517">
    <property type="protein sequence ID" value="QSX73690.1"/>
    <property type="molecule type" value="Genomic_DNA"/>
</dbReference>
<dbReference type="InterPro" id="IPR036291">
    <property type="entry name" value="NAD(P)-bd_dom_sf"/>
</dbReference>
<dbReference type="RefSeq" id="WP_200606962.1">
    <property type="nucleotide sequence ID" value="NZ_CP071517.1"/>
</dbReference>
<keyword evidence="2" id="KW-1185">Reference proteome</keyword>
<protein>
    <submittedName>
        <fullName evidence="1">Nucleoside-diphosphate sugar epimerase</fullName>
    </submittedName>
</protein>
<dbReference type="Proteomes" id="UP000663400">
    <property type="component" value="Chromosome"/>
</dbReference>
<name>A0ABX7R7H3_9GAMM</name>
<evidence type="ECO:0000313" key="2">
    <source>
        <dbReference type="Proteomes" id="UP000663400"/>
    </source>
</evidence>
<dbReference type="InterPro" id="IPR051207">
    <property type="entry name" value="ComplexI_NDUFA9_subunit"/>
</dbReference>
<evidence type="ECO:0000313" key="1">
    <source>
        <dbReference type="EMBL" id="QSX73690.1"/>
    </source>
</evidence>
<accession>A0ABX7R7H3</accession>
<dbReference type="PANTHER" id="PTHR12126:SF11">
    <property type="entry name" value="NADH DEHYDROGENASE [UBIQUINONE] 1 ALPHA SUBCOMPLEX SUBUNIT 9, MITOCHONDRIAL"/>
    <property type="match status" value="1"/>
</dbReference>
<gene>
    <name evidence="1" type="ORF">HIV01_010595</name>
</gene>
<dbReference type="PANTHER" id="PTHR12126">
    <property type="entry name" value="NADH-UBIQUINONE OXIDOREDUCTASE 39 KDA SUBUNIT-RELATED"/>
    <property type="match status" value="1"/>
</dbReference>
<proteinExistence type="predicted"/>
<reference evidence="1 2" key="1">
    <citation type="submission" date="2021-02" db="EMBL/GenBank/DDBJ databases">
        <title>Lysobacter arenosi sp. nov., isolated from soil of gangwondo yeongwol, south Korea.</title>
        <authorList>
            <person name="Kim K.R."/>
            <person name="Kim K.H."/>
            <person name="Jeon C.O."/>
        </authorList>
    </citation>
    <scope>NUCLEOTIDE SEQUENCE [LARGE SCALE GENOMIC DNA]</scope>
    <source>
        <strain evidence="1 2">R7</strain>
    </source>
</reference>
<organism evidence="1 2">
    <name type="scientific">Lysobacter arenosi</name>
    <dbReference type="NCBI Taxonomy" id="2795387"/>
    <lineage>
        <taxon>Bacteria</taxon>
        <taxon>Pseudomonadati</taxon>
        <taxon>Pseudomonadota</taxon>
        <taxon>Gammaproteobacteria</taxon>
        <taxon>Lysobacterales</taxon>
        <taxon>Lysobacteraceae</taxon>
        <taxon>Lysobacter</taxon>
    </lineage>
</organism>